<protein>
    <recommendedName>
        <fullName evidence="4">Large ribosomal subunit protein bL21m</fullName>
    </recommendedName>
</protein>
<dbReference type="InterPro" id="IPR028909">
    <property type="entry name" value="bL21-like"/>
</dbReference>
<proteinExistence type="inferred from homology"/>
<dbReference type="GO" id="GO:0003723">
    <property type="term" value="F:RNA binding"/>
    <property type="evidence" value="ECO:0007669"/>
    <property type="project" value="InterPro"/>
</dbReference>
<dbReference type="Pfam" id="PF00829">
    <property type="entry name" value="Ribosomal_L21p"/>
    <property type="match status" value="1"/>
</dbReference>
<dbReference type="PANTHER" id="PTHR21349">
    <property type="entry name" value="50S RIBOSOMAL PROTEIN L21"/>
    <property type="match status" value="1"/>
</dbReference>
<dbReference type="OrthoDB" id="5994at2759"/>
<dbReference type="GO" id="GO:0005762">
    <property type="term" value="C:mitochondrial large ribosomal subunit"/>
    <property type="evidence" value="ECO:0007669"/>
    <property type="project" value="TreeGrafter"/>
</dbReference>
<dbReference type="NCBIfam" id="TIGR00061">
    <property type="entry name" value="L21"/>
    <property type="match status" value="1"/>
</dbReference>
<sequence>MFLTALKGLGALSSTAARAATSIPKNLSRGVHTDASLLQKLREQIRYYAVADIAGRPFLVTKNDKVIVNRLNDVKVGDVLKLNRVRELGSKDYTIKGSPYVSEQYYNITATVIEQPKSKLIRIVKKKRRKNYKRTIEHKQTHTVLRISDVDVNAL</sequence>
<dbReference type="OMA" id="ITKEPRY"/>
<dbReference type="SUPFAM" id="SSF141091">
    <property type="entry name" value="L21p-like"/>
    <property type="match status" value="1"/>
</dbReference>
<keyword evidence="6" id="KW-1185">Reference proteome</keyword>
<evidence type="ECO:0000256" key="2">
    <source>
        <dbReference type="ARBA" id="ARBA00022980"/>
    </source>
</evidence>
<evidence type="ECO:0000313" key="6">
    <source>
        <dbReference type="Proteomes" id="UP000242180"/>
    </source>
</evidence>
<comment type="similarity">
    <text evidence="1">Belongs to the bacterial ribosomal protein bL21 family.</text>
</comment>
<dbReference type="AlphaFoldDB" id="A0A1X2H549"/>
<evidence type="ECO:0000313" key="5">
    <source>
        <dbReference type="EMBL" id="ORY93501.1"/>
    </source>
</evidence>
<dbReference type="InParanoid" id="A0A1X2H549"/>
<keyword evidence="2 5" id="KW-0689">Ribosomal protein</keyword>
<accession>A0A1X2H549</accession>
<dbReference type="PANTHER" id="PTHR21349:SF0">
    <property type="entry name" value="LARGE RIBOSOMAL SUBUNIT PROTEIN BL21M"/>
    <property type="match status" value="1"/>
</dbReference>
<dbReference type="STRING" id="13706.A0A1X2H549"/>
<dbReference type="GO" id="GO:0003735">
    <property type="term" value="F:structural constituent of ribosome"/>
    <property type="evidence" value="ECO:0007669"/>
    <property type="project" value="InterPro"/>
</dbReference>
<evidence type="ECO:0000256" key="1">
    <source>
        <dbReference type="ARBA" id="ARBA00008563"/>
    </source>
</evidence>
<dbReference type="InterPro" id="IPR036164">
    <property type="entry name" value="bL21-like_sf"/>
</dbReference>
<keyword evidence="3" id="KW-0687">Ribonucleoprotein</keyword>
<reference evidence="5 6" key="1">
    <citation type="submission" date="2016-07" db="EMBL/GenBank/DDBJ databases">
        <title>Pervasive Adenine N6-methylation of Active Genes in Fungi.</title>
        <authorList>
            <consortium name="DOE Joint Genome Institute"/>
            <person name="Mondo S.J."/>
            <person name="Dannebaum R.O."/>
            <person name="Kuo R.C."/>
            <person name="Labutti K."/>
            <person name="Haridas S."/>
            <person name="Kuo A."/>
            <person name="Salamov A."/>
            <person name="Ahrendt S.R."/>
            <person name="Lipzen A."/>
            <person name="Sullivan W."/>
            <person name="Andreopoulos W.B."/>
            <person name="Clum A."/>
            <person name="Lindquist E."/>
            <person name="Daum C."/>
            <person name="Ramamoorthy G.K."/>
            <person name="Gryganskyi A."/>
            <person name="Culley D."/>
            <person name="Magnuson J.K."/>
            <person name="James T.Y."/>
            <person name="O'Malley M.A."/>
            <person name="Stajich J.E."/>
            <person name="Spatafora J.W."/>
            <person name="Visel A."/>
            <person name="Grigoriev I.V."/>
        </authorList>
    </citation>
    <scope>NUCLEOTIDE SEQUENCE [LARGE SCALE GENOMIC DNA]</scope>
    <source>
        <strain evidence="5 6">NRRL 2496</strain>
    </source>
</reference>
<dbReference type="HAMAP" id="MF_01363">
    <property type="entry name" value="Ribosomal_bL21"/>
    <property type="match status" value="1"/>
</dbReference>
<gene>
    <name evidence="5" type="ORF">BCR43DRAFT_497041</name>
</gene>
<dbReference type="Proteomes" id="UP000242180">
    <property type="component" value="Unassembled WGS sequence"/>
</dbReference>
<dbReference type="EMBL" id="MCGN01000009">
    <property type="protein sequence ID" value="ORY93501.1"/>
    <property type="molecule type" value="Genomic_DNA"/>
</dbReference>
<evidence type="ECO:0000256" key="4">
    <source>
        <dbReference type="ARBA" id="ARBA00044129"/>
    </source>
</evidence>
<evidence type="ECO:0000256" key="3">
    <source>
        <dbReference type="ARBA" id="ARBA00023274"/>
    </source>
</evidence>
<name>A0A1X2H549_SYNRA</name>
<organism evidence="5 6">
    <name type="scientific">Syncephalastrum racemosum</name>
    <name type="common">Filamentous fungus</name>
    <dbReference type="NCBI Taxonomy" id="13706"/>
    <lineage>
        <taxon>Eukaryota</taxon>
        <taxon>Fungi</taxon>
        <taxon>Fungi incertae sedis</taxon>
        <taxon>Mucoromycota</taxon>
        <taxon>Mucoromycotina</taxon>
        <taxon>Mucoromycetes</taxon>
        <taxon>Mucorales</taxon>
        <taxon>Syncephalastraceae</taxon>
        <taxon>Syncephalastrum</taxon>
    </lineage>
</organism>
<dbReference type="InterPro" id="IPR001787">
    <property type="entry name" value="Ribosomal_bL21"/>
</dbReference>
<comment type="caution">
    <text evidence="5">The sequence shown here is derived from an EMBL/GenBank/DDBJ whole genome shotgun (WGS) entry which is preliminary data.</text>
</comment>
<dbReference type="GO" id="GO:0006412">
    <property type="term" value="P:translation"/>
    <property type="evidence" value="ECO:0007669"/>
    <property type="project" value="InterPro"/>
</dbReference>